<organism evidence="2 3">
    <name type="scientific">Ohtaekwangia kribbensis</name>
    <dbReference type="NCBI Taxonomy" id="688913"/>
    <lineage>
        <taxon>Bacteria</taxon>
        <taxon>Pseudomonadati</taxon>
        <taxon>Bacteroidota</taxon>
        <taxon>Cytophagia</taxon>
        <taxon>Cytophagales</taxon>
        <taxon>Fulvivirgaceae</taxon>
        <taxon>Ohtaekwangia</taxon>
    </lineage>
</organism>
<dbReference type="EC" id="2.7.8.-" evidence="2"/>
<feature type="transmembrane region" description="Helical" evidence="1">
    <location>
        <begin position="6"/>
        <end position="34"/>
    </location>
</feature>
<dbReference type="RefSeq" id="WP_377573407.1">
    <property type="nucleotide sequence ID" value="NZ_JBHTKA010000001.1"/>
</dbReference>
<evidence type="ECO:0000256" key="1">
    <source>
        <dbReference type="SAM" id="Phobius"/>
    </source>
</evidence>
<keyword evidence="3" id="KW-1185">Reference proteome</keyword>
<name>A0ABW3JVV8_9BACT</name>
<sequence length="204" mass="23022">MQSPRISYYIVNGVTMCRLVSAPFLLLLAIMGLYEWYKWCMAASFFTDAIDGPLSRRYHVESVFGSRLDSVADDVTVIVSAVALWLFYPEFIKGNWIVIAGLFALFGIQTVAALVAYKKVTSFHTYLAKIAAVTQAAFFIAFFFKIGLIKILFILAVVITALQLVEEIILVIMLPQWTANVKGVYWIWRTRTQIAHSKQSGMET</sequence>
<evidence type="ECO:0000313" key="3">
    <source>
        <dbReference type="Proteomes" id="UP001597112"/>
    </source>
</evidence>
<keyword evidence="2" id="KW-0808">Transferase</keyword>
<dbReference type="Proteomes" id="UP001597112">
    <property type="component" value="Unassembled WGS sequence"/>
</dbReference>
<evidence type="ECO:0000313" key="2">
    <source>
        <dbReference type="EMBL" id="MFD0997805.1"/>
    </source>
</evidence>
<dbReference type="InterPro" id="IPR000462">
    <property type="entry name" value="CDP-OH_P_trans"/>
</dbReference>
<dbReference type="InterPro" id="IPR043130">
    <property type="entry name" value="CDP-OH_PTrfase_TM_dom"/>
</dbReference>
<reference evidence="3" key="1">
    <citation type="journal article" date="2019" name="Int. J. Syst. Evol. Microbiol.">
        <title>The Global Catalogue of Microorganisms (GCM) 10K type strain sequencing project: providing services to taxonomists for standard genome sequencing and annotation.</title>
        <authorList>
            <consortium name="The Broad Institute Genomics Platform"/>
            <consortium name="The Broad Institute Genome Sequencing Center for Infectious Disease"/>
            <person name="Wu L."/>
            <person name="Ma J."/>
        </authorList>
    </citation>
    <scope>NUCLEOTIDE SEQUENCE [LARGE SCALE GENOMIC DNA]</scope>
    <source>
        <strain evidence="3">CCUG 58938</strain>
    </source>
</reference>
<proteinExistence type="predicted"/>
<keyword evidence="1" id="KW-1133">Transmembrane helix</keyword>
<gene>
    <name evidence="2" type="ORF">ACFQ21_00750</name>
</gene>
<feature type="transmembrane region" description="Helical" evidence="1">
    <location>
        <begin position="94"/>
        <end position="117"/>
    </location>
</feature>
<dbReference type="Pfam" id="PF01066">
    <property type="entry name" value="CDP-OH_P_transf"/>
    <property type="match status" value="1"/>
</dbReference>
<keyword evidence="1" id="KW-0472">Membrane</keyword>
<dbReference type="Gene3D" id="1.20.120.1760">
    <property type="match status" value="1"/>
</dbReference>
<accession>A0ABW3JVV8</accession>
<comment type="caution">
    <text evidence="2">The sequence shown here is derived from an EMBL/GenBank/DDBJ whole genome shotgun (WGS) entry which is preliminary data.</text>
</comment>
<keyword evidence="1" id="KW-0812">Transmembrane</keyword>
<dbReference type="GO" id="GO:0016740">
    <property type="term" value="F:transferase activity"/>
    <property type="evidence" value="ECO:0007669"/>
    <property type="project" value="UniProtKB-KW"/>
</dbReference>
<protein>
    <submittedName>
        <fullName evidence="2">CDP-alcohol phosphatidyltransferase family protein</fullName>
        <ecNumber evidence="2">2.7.8.-</ecNumber>
    </submittedName>
</protein>
<feature type="transmembrane region" description="Helical" evidence="1">
    <location>
        <begin position="138"/>
        <end position="162"/>
    </location>
</feature>
<feature type="transmembrane region" description="Helical" evidence="1">
    <location>
        <begin position="168"/>
        <end position="188"/>
    </location>
</feature>
<dbReference type="EMBL" id="JBHTKA010000001">
    <property type="protein sequence ID" value="MFD0997805.1"/>
    <property type="molecule type" value="Genomic_DNA"/>
</dbReference>